<proteinExistence type="inferred from homology"/>
<name>A0A6L5YAB5_9BACT</name>
<dbReference type="UniPathway" id="UPA00048">
    <property type="reaction ID" value="UER00071"/>
</dbReference>
<comment type="function">
    <text evidence="3">Catalyzes the isomerization between 2-isopropylmalate and 3-isopropylmalate, via the formation of 2-isopropylmaleate.</text>
</comment>
<keyword evidence="3" id="KW-0028">Amino-acid biosynthesis</keyword>
<comment type="similarity">
    <text evidence="1 3">Belongs to the LeuD family. LeuD type 2 subfamily.</text>
</comment>
<dbReference type="InterPro" id="IPR033940">
    <property type="entry name" value="IPMI_Swivel"/>
</dbReference>
<dbReference type="GO" id="GO:0009098">
    <property type="term" value="P:L-leucine biosynthetic process"/>
    <property type="evidence" value="ECO:0007669"/>
    <property type="project" value="UniProtKB-UniRule"/>
</dbReference>
<dbReference type="PANTHER" id="PTHR43345">
    <property type="entry name" value="3-ISOPROPYLMALATE DEHYDRATASE SMALL SUBUNIT 2-RELATED-RELATED"/>
    <property type="match status" value="1"/>
</dbReference>
<dbReference type="PANTHER" id="PTHR43345:SF2">
    <property type="entry name" value="3-ISOPROPYLMALATE DEHYDRATASE SMALL SUBUNIT 1"/>
    <property type="match status" value="1"/>
</dbReference>
<dbReference type="EC" id="4.2.1.33" evidence="3"/>
<organism evidence="5 6">
    <name type="scientific">Pyramidobacter porci</name>
    <dbReference type="NCBI Taxonomy" id="2605789"/>
    <lineage>
        <taxon>Bacteria</taxon>
        <taxon>Thermotogati</taxon>
        <taxon>Synergistota</taxon>
        <taxon>Synergistia</taxon>
        <taxon>Synergistales</taxon>
        <taxon>Dethiosulfovibrionaceae</taxon>
        <taxon>Pyramidobacter</taxon>
    </lineage>
</organism>
<dbReference type="Pfam" id="PF00694">
    <property type="entry name" value="Aconitase_C"/>
    <property type="match status" value="1"/>
</dbReference>
<evidence type="ECO:0000259" key="4">
    <source>
        <dbReference type="Pfam" id="PF00694"/>
    </source>
</evidence>
<dbReference type="SUPFAM" id="SSF52016">
    <property type="entry name" value="LeuD/IlvD-like"/>
    <property type="match status" value="1"/>
</dbReference>
<keyword evidence="3" id="KW-0100">Branched-chain amino acid biosynthesis</keyword>
<dbReference type="RefSeq" id="WP_154528192.1">
    <property type="nucleotide sequence ID" value="NZ_VUNH01000003.1"/>
</dbReference>
<reference evidence="5 6" key="1">
    <citation type="submission" date="2019-08" db="EMBL/GenBank/DDBJ databases">
        <title>In-depth cultivation of the pig gut microbiome towards novel bacterial diversity and tailored functional studies.</title>
        <authorList>
            <person name="Wylensek D."/>
            <person name="Hitch T.C.A."/>
            <person name="Clavel T."/>
        </authorList>
    </citation>
    <scope>NUCLEOTIDE SEQUENCE [LARGE SCALE GENOMIC DNA]</scope>
    <source>
        <strain evidence="5 6">SM-530-WT-4B</strain>
    </source>
</reference>
<dbReference type="InterPro" id="IPR011827">
    <property type="entry name" value="LeuD_type2/HacB/DmdB"/>
</dbReference>
<evidence type="ECO:0000313" key="6">
    <source>
        <dbReference type="Proteomes" id="UP000473699"/>
    </source>
</evidence>
<dbReference type="EMBL" id="VUNH01000003">
    <property type="protein sequence ID" value="MST55075.1"/>
    <property type="molecule type" value="Genomic_DNA"/>
</dbReference>
<dbReference type="HAMAP" id="MF_01032">
    <property type="entry name" value="LeuD_type2"/>
    <property type="match status" value="1"/>
</dbReference>
<dbReference type="InterPro" id="IPR000573">
    <property type="entry name" value="AconitaseA/IPMdHydase_ssu_swvl"/>
</dbReference>
<dbReference type="GO" id="GO:0003861">
    <property type="term" value="F:3-isopropylmalate dehydratase activity"/>
    <property type="evidence" value="ECO:0007669"/>
    <property type="project" value="UniProtKB-UniRule"/>
</dbReference>
<dbReference type="AlphaFoldDB" id="A0A6L5YAB5"/>
<comment type="catalytic activity">
    <reaction evidence="3">
        <text>(2R,3S)-3-isopropylmalate = (2S)-2-isopropylmalate</text>
        <dbReference type="Rhea" id="RHEA:32287"/>
        <dbReference type="ChEBI" id="CHEBI:1178"/>
        <dbReference type="ChEBI" id="CHEBI:35121"/>
        <dbReference type="EC" id="4.2.1.33"/>
    </reaction>
</comment>
<accession>A0A6L5YAB5</accession>
<keyword evidence="6" id="KW-1185">Reference proteome</keyword>
<protein>
    <recommendedName>
        <fullName evidence="3">3-isopropylmalate dehydratase small subunit</fullName>
        <ecNumber evidence="3">4.2.1.33</ecNumber>
    </recommendedName>
    <alternativeName>
        <fullName evidence="3">Alpha-IPM isomerase</fullName>
        <shortName evidence="3">IPMI</shortName>
    </alternativeName>
    <alternativeName>
        <fullName evidence="3">Isopropylmalate isomerase</fullName>
    </alternativeName>
</protein>
<dbReference type="CDD" id="cd01577">
    <property type="entry name" value="IPMI_Swivel"/>
    <property type="match status" value="1"/>
</dbReference>
<dbReference type="Proteomes" id="UP000473699">
    <property type="component" value="Unassembled WGS sequence"/>
</dbReference>
<feature type="domain" description="Aconitase A/isopropylmalate dehydratase small subunit swivel" evidence="4">
    <location>
        <begin position="56"/>
        <end position="102"/>
    </location>
</feature>
<dbReference type="Gene3D" id="3.20.19.10">
    <property type="entry name" value="Aconitase, domain 4"/>
    <property type="match status" value="1"/>
</dbReference>
<keyword evidence="2 3" id="KW-0456">Lyase</keyword>
<comment type="caution">
    <text evidence="5">The sequence shown here is derived from an EMBL/GenBank/DDBJ whole genome shotgun (WGS) entry which is preliminary data.</text>
</comment>
<dbReference type="NCBIfam" id="TIGR02087">
    <property type="entry name" value="LEUD_arch"/>
    <property type="match status" value="1"/>
</dbReference>
<dbReference type="InterPro" id="IPR050075">
    <property type="entry name" value="LeuD"/>
</dbReference>
<gene>
    <name evidence="3" type="primary">leuD</name>
    <name evidence="5" type="ORF">FYJ74_03300</name>
</gene>
<evidence type="ECO:0000313" key="5">
    <source>
        <dbReference type="EMBL" id="MST55075.1"/>
    </source>
</evidence>
<comment type="subunit">
    <text evidence="3">Heterodimer of LeuC and LeuD.</text>
</comment>
<keyword evidence="3" id="KW-0432">Leucine biosynthesis</keyword>
<evidence type="ECO:0000256" key="1">
    <source>
        <dbReference type="ARBA" id="ARBA00009869"/>
    </source>
</evidence>
<dbReference type="InterPro" id="IPR015928">
    <property type="entry name" value="Aconitase/3IPM_dehydase_swvl"/>
</dbReference>
<comment type="pathway">
    <text evidence="3">Amino-acid biosynthesis; L-leucine biosynthesis; L-leucine from 3-methyl-2-oxobutanoate: step 2/4.</text>
</comment>
<evidence type="ECO:0000256" key="2">
    <source>
        <dbReference type="ARBA" id="ARBA00023239"/>
    </source>
</evidence>
<sequence length="167" mass="17654">MDKIISGRARVFGSNIDTDQIYPGRFLSETNPDDVKRHAMAGVDPDFAASFRPGGLIVAGTNFGCGSSREHAAVTLKAVGVGAVVAESFARIFFRNGVNLGIPLVACPGVSKKVRDGDLLALDLSRALLKNESSGEELPCEPVGDYALTILEAGGIKPLLKARYGRH</sequence>
<evidence type="ECO:0000256" key="3">
    <source>
        <dbReference type="HAMAP-Rule" id="MF_01032"/>
    </source>
</evidence>